<dbReference type="PANTHER" id="PTHR24071">
    <property type="entry name" value="RAN GTPASE"/>
    <property type="match status" value="1"/>
</dbReference>
<dbReference type="GO" id="GO:0006606">
    <property type="term" value="P:protein import into nucleus"/>
    <property type="evidence" value="ECO:0007669"/>
    <property type="project" value="TreeGrafter"/>
</dbReference>
<comment type="similarity">
    <text evidence="2">Belongs to the small GTPase superfamily. Ran family.</text>
</comment>
<evidence type="ECO:0000256" key="3">
    <source>
        <dbReference type="ARBA" id="ARBA00022448"/>
    </source>
</evidence>
<dbReference type="PROSITE" id="PS51418">
    <property type="entry name" value="RAN"/>
    <property type="match status" value="1"/>
</dbReference>
<keyword evidence="5" id="KW-0653">Protein transport</keyword>
<feature type="transmembrane region" description="Helical" evidence="9">
    <location>
        <begin position="217"/>
        <end position="236"/>
    </location>
</feature>
<dbReference type="EMBL" id="JAEFBJ010000013">
    <property type="protein sequence ID" value="KAG7537990.1"/>
    <property type="molecule type" value="Genomic_DNA"/>
</dbReference>
<evidence type="ECO:0000313" key="11">
    <source>
        <dbReference type="Proteomes" id="UP000694251"/>
    </source>
</evidence>
<protein>
    <submittedName>
        <fullName evidence="10">P-loop containing nucleoside triphosphate hydrolase</fullName>
    </submittedName>
</protein>
<keyword evidence="11" id="KW-1185">Reference proteome</keyword>
<dbReference type="SMART" id="SM00173">
    <property type="entry name" value="RAS"/>
    <property type="match status" value="1"/>
</dbReference>
<evidence type="ECO:0000256" key="6">
    <source>
        <dbReference type="ARBA" id="ARBA00023134"/>
    </source>
</evidence>
<evidence type="ECO:0000256" key="1">
    <source>
        <dbReference type="ARBA" id="ARBA00004123"/>
    </source>
</evidence>
<evidence type="ECO:0000256" key="4">
    <source>
        <dbReference type="ARBA" id="ARBA00022741"/>
    </source>
</evidence>
<dbReference type="FunFam" id="3.40.50.300:FF:000369">
    <property type="entry name" value="GTP-binding nuclear protein"/>
    <property type="match status" value="1"/>
</dbReference>
<proteinExistence type="inferred from homology"/>
<keyword evidence="9" id="KW-0472">Membrane</keyword>
<dbReference type="NCBIfam" id="TIGR00231">
    <property type="entry name" value="small_GTP"/>
    <property type="match status" value="1"/>
</dbReference>
<dbReference type="Proteomes" id="UP000694251">
    <property type="component" value="Chromosome 13"/>
</dbReference>
<dbReference type="GO" id="GO:0003924">
    <property type="term" value="F:GTPase activity"/>
    <property type="evidence" value="ECO:0007669"/>
    <property type="project" value="InterPro"/>
</dbReference>
<dbReference type="OrthoDB" id="48625at2759"/>
<name>A0A8T1XTP6_ARASU</name>
<dbReference type="InterPro" id="IPR005225">
    <property type="entry name" value="Small_GTP-bd"/>
</dbReference>
<keyword evidence="9" id="KW-1133">Transmembrane helix</keyword>
<keyword evidence="9" id="KW-0812">Transmembrane</keyword>
<keyword evidence="6" id="KW-0342">GTP-binding</keyword>
<evidence type="ECO:0000256" key="8">
    <source>
        <dbReference type="ARBA" id="ARBA00024659"/>
    </source>
</evidence>
<sequence>MALSNQQNVDCPTFKLLIVGDGGSGKTTFLKRHLTGEFEQNHEPTVGVDVYPLDFITNRGKIRFECWDTAGQEKYSGLKDAYYIHGQCAIIMFDVTARNTYMNVDTWYRDLRRVCKNIPIVLCGNKVDVPSRQIKPKHVSFHRKKGLQYYEMSSKNNCNFEKPFLYLARRLAGDAKLSFVESPALAPPEPYIDDIDVDCLQLLSMKLNLKCFYHEKVFVLFALLITLFFLLCICRIEAELVEARTQPLPDEEDIVCIENLID</sequence>
<dbReference type="AlphaFoldDB" id="A0A8T1XTP6"/>
<evidence type="ECO:0000256" key="5">
    <source>
        <dbReference type="ARBA" id="ARBA00022927"/>
    </source>
</evidence>
<evidence type="ECO:0000256" key="2">
    <source>
        <dbReference type="ARBA" id="ARBA00008028"/>
    </source>
</evidence>
<dbReference type="InterPro" id="IPR001806">
    <property type="entry name" value="Small_GTPase"/>
</dbReference>
<evidence type="ECO:0000313" key="10">
    <source>
        <dbReference type="EMBL" id="KAG7537990.1"/>
    </source>
</evidence>
<accession>A0A8T1XTP6</accession>
<reference evidence="10 11" key="1">
    <citation type="submission" date="2020-12" db="EMBL/GenBank/DDBJ databases">
        <title>Concerted genomic and epigenomic changes stabilize Arabidopsis allopolyploids.</title>
        <authorList>
            <person name="Chen Z."/>
        </authorList>
    </citation>
    <scope>NUCLEOTIDE SEQUENCE [LARGE SCALE GENOMIC DNA]</scope>
    <source>
        <strain evidence="10">As9502</strain>
        <tissue evidence="10">Leaf</tissue>
    </source>
</reference>
<comment type="function">
    <text evidence="8">GTP-binding protein involved in nucleocytoplasmic transport. Required for the import of protein into the nucleus and also for RNA export. Involved in chromatin condensation and control of cell cycle.</text>
</comment>
<dbReference type="GO" id="GO:0005737">
    <property type="term" value="C:cytoplasm"/>
    <property type="evidence" value="ECO:0007669"/>
    <property type="project" value="TreeGrafter"/>
</dbReference>
<keyword evidence="7" id="KW-0539">Nucleus</keyword>
<dbReference type="SMART" id="SM00175">
    <property type="entry name" value="RAB"/>
    <property type="match status" value="1"/>
</dbReference>
<keyword evidence="4" id="KW-0547">Nucleotide-binding</keyword>
<dbReference type="GO" id="GO:0005634">
    <property type="term" value="C:nucleus"/>
    <property type="evidence" value="ECO:0007669"/>
    <property type="project" value="UniProtKB-SubCell"/>
</dbReference>
<dbReference type="SMART" id="SM00176">
    <property type="entry name" value="RAN"/>
    <property type="match status" value="1"/>
</dbReference>
<dbReference type="Pfam" id="PF00071">
    <property type="entry name" value="Ras"/>
    <property type="match status" value="1"/>
</dbReference>
<dbReference type="SMART" id="SM00174">
    <property type="entry name" value="RHO"/>
    <property type="match status" value="1"/>
</dbReference>
<dbReference type="GO" id="GO:0005525">
    <property type="term" value="F:GTP binding"/>
    <property type="evidence" value="ECO:0007669"/>
    <property type="project" value="UniProtKB-KW"/>
</dbReference>
<gene>
    <name evidence="10" type="ORF">ISN44_As13g018230</name>
</gene>
<keyword evidence="3" id="KW-0813">Transport</keyword>
<dbReference type="PROSITE" id="PS51419">
    <property type="entry name" value="RAB"/>
    <property type="match status" value="1"/>
</dbReference>
<keyword evidence="10" id="KW-0378">Hydrolase</keyword>
<comment type="caution">
    <text evidence="10">The sequence shown here is derived from an EMBL/GenBank/DDBJ whole genome shotgun (WGS) entry which is preliminary data.</text>
</comment>
<dbReference type="InterPro" id="IPR002041">
    <property type="entry name" value="Ran_GTPase"/>
</dbReference>
<dbReference type="CDD" id="cd00877">
    <property type="entry name" value="Ran"/>
    <property type="match status" value="1"/>
</dbReference>
<evidence type="ECO:0000256" key="9">
    <source>
        <dbReference type="SAM" id="Phobius"/>
    </source>
</evidence>
<organism evidence="10 11">
    <name type="scientific">Arabidopsis suecica</name>
    <name type="common">Swedish thale-cress</name>
    <name type="synonym">Cardaminopsis suecica</name>
    <dbReference type="NCBI Taxonomy" id="45249"/>
    <lineage>
        <taxon>Eukaryota</taxon>
        <taxon>Viridiplantae</taxon>
        <taxon>Streptophyta</taxon>
        <taxon>Embryophyta</taxon>
        <taxon>Tracheophyta</taxon>
        <taxon>Spermatophyta</taxon>
        <taxon>Magnoliopsida</taxon>
        <taxon>eudicotyledons</taxon>
        <taxon>Gunneridae</taxon>
        <taxon>Pentapetalae</taxon>
        <taxon>rosids</taxon>
        <taxon>malvids</taxon>
        <taxon>Brassicales</taxon>
        <taxon>Brassicaceae</taxon>
        <taxon>Camelineae</taxon>
        <taxon>Arabidopsis</taxon>
    </lineage>
</organism>
<evidence type="ECO:0000256" key="7">
    <source>
        <dbReference type="ARBA" id="ARBA00023242"/>
    </source>
</evidence>
<comment type="subcellular location">
    <subcellularLocation>
        <location evidence="1">Nucleus</location>
    </subcellularLocation>
</comment>
<dbReference type="GO" id="GO:0000054">
    <property type="term" value="P:ribosomal subunit export from nucleus"/>
    <property type="evidence" value="ECO:0007669"/>
    <property type="project" value="TreeGrafter"/>
</dbReference>
<dbReference type="PANTHER" id="PTHR24071:SF26">
    <property type="entry name" value="GTP-BINDING NUCLEAR PROTEIN RAN-4"/>
    <property type="match status" value="1"/>
</dbReference>